<dbReference type="GeneID" id="36396172"/>
<evidence type="ECO:0000313" key="1">
    <source>
        <dbReference type="EMBL" id="CEG44780.1"/>
    </source>
</evidence>
<dbReference type="AlphaFoldDB" id="A0A0P1AST9"/>
<reference evidence="2" key="1">
    <citation type="submission" date="2014-09" db="EMBL/GenBank/DDBJ databases">
        <authorList>
            <person name="Sharma Rahul"/>
            <person name="Thines Marco"/>
        </authorList>
    </citation>
    <scope>NUCLEOTIDE SEQUENCE [LARGE SCALE GENOMIC DNA]</scope>
</reference>
<organism evidence="1 2">
    <name type="scientific">Plasmopara halstedii</name>
    <name type="common">Downy mildew of sunflower</name>
    <dbReference type="NCBI Taxonomy" id="4781"/>
    <lineage>
        <taxon>Eukaryota</taxon>
        <taxon>Sar</taxon>
        <taxon>Stramenopiles</taxon>
        <taxon>Oomycota</taxon>
        <taxon>Peronosporomycetes</taxon>
        <taxon>Peronosporales</taxon>
        <taxon>Peronosporaceae</taxon>
        <taxon>Plasmopara</taxon>
    </lineage>
</organism>
<dbReference type="Proteomes" id="UP000054928">
    <property type="component" value="Unassembled WGS sequence"/>
</dbReference>
<proteinExistence type="predicted"/>
<dbReference type="EMBL" id="CCYD01001336">
    <property type="protein sequence ID" value="CEG44780.1"/>
    <property type="molecule type" value="Genomic_DNA"/>
</dbReference>
<sequence>MGITPGYYASVWNKVDPGFAGLKQLDEHGNYIDKKALDWFNKFDKKYNDLFQHMNSPAEFIARFKMVEEAEMKMSWIGRLCAGLEMRRTSRILKKGLPAEKLLDRHVSPFLYLRWLMEKYPELLEKASLDEWLKHPAFKIWSDYVKLYEEKFPFPDALKV</sequence>
<accession>A0A0P1AST9</accession>
<keyword evidence="2" id="KW-1185">Reference proteome</keyword>
<evidence type="ECO:0000313" key="2">
    <source>
        <dbReference type="Proteomes" id="UP000054928"/>
    </source>
</evidence>
<dbReference type="RefSeq" id="XP_024581149.1">
    <property type="nucleotide sequence ID" value="XM_024730920.1"/>
</dbReference>
<name>A0A0P1AST9_PLAHL</name>
<protein>
    <submittedName>
        <fullName evidence="1">Uncharacterized protein</fullName>
    </submittedName>
</protein>